<sequence>MNTWPKDELRQIAESDDLHIAPFRENGRTYGTLTWIWSVVVDGELCVRGYNGQQSRWYQAAIRQKAGRITAAGMTKEVSFEPVEGAINDQIDEGYRRKYATSRYLAPMIGERARAATVKITPKD</sequence>
<dbReference type="RefSeq" id="WP_101779947.1">
    <property type="nucleotide sequence ID" value="NZ_NBUC01000200.1"/>
</dbReference>
<name>A0ABX4T9Y1_9HYPH</name>
<proteinExistence type="predicted"/>
<keyword evidence="2" id="KW-1185">Reference proteome</keyword>
<reference evidence="1 2" key="1">
    <citation type="journal article" date="2018" name="FEMS Microbiol. Ecol.">
        <title>Co-invading symbiotic mutualists of Medicago polymorpha retain high ancestral diversity and contain diverse accessory genomes.</title>
        <authorList>
            <person name="Porter S.S."/>
            <person name="Faber-Hammond J.J."/>
            <person name="Friesen M.L."/>
        </authorList>
    </citation>
    <scope>NUCLEOTIDE SEQUENCE [LARGE SCALE GENOMIC DNA]</scope>
    <source>
        <strain evidence="1 2">Str16</strain>
    </source>
</reference>
<dbReference type="EMBL" id="NBUC01000200">
    <property type="protein sequence ID" value="PLT90288.1"/>
    <property type="molecule type" value="Genomic_DNA"/>
</dbReference>
<gene>
    <name evidence="1" type="ORF">BMJ33_36930</name>
</gene>
<dbReference type="Pfam" id="PF10012">
    <property type="entry name" value="DUF2255"/>
    <property type="match status" value="1"/>
</dbReference>
<evidence type="ECO:0000313" key="1">
    <source>
        <dbReference type="EMBL" id="PLT90288.1"/>
    </source>
</evidence>
<accession>A0ABX4T9Y1</accession>
<organism evidence="1 2">
    <name type="scientific">Sinorhizobium medicae</name>
    <dbReference type="NCBI Taxonomy" id="110321"/>
    <lineage>
        <taxon>Bacteria</taxon>
        <taxon>Pseudomonadati</taxon>
        <taxon>Pseudomonadota</taxon>
        <taxon>Alphaproteobacteria</taxon>
        <taxon>Hyphomicrobiales</taxon>
        <taxon>Rhizobiaceae</taxon>
        <taxon>Sinorhizobium/Ensifer group</taxon>
        <taxon>Sinorhizobium</taxon>
    </lineage>
</organism>
<evidence type="ECO:0000313" key="2">
    <source>
        <dbReference type="Proteomes" id="UP001190825"/>
    </source>
</evidence>
<dbReference type="Proteomes" id="UP001190825">
    <property type="component" value="Unassembled WGS sequence"/>
</dbReference>
<protein>
    <recommendedName>
        <fullName evidence="3">DUF2255 family protein</fullName>
    </recommendedName>
</protein>
<comment type="caution">
    <text evidence="1">The sequence shown here is derived from an EMBL/GenBank/DDBJ whole genome shotgun (WGS) entry which is preliminary data.</text>
</comment>
<dbReference type="InterPro" id="IPR016888">
    <property type="entry name" value="UCP028498"/>
</dbReference>
<dbReference type="PIRSF" id="PIRSF028498">
    <property type="entry name" value="UCP028498"/>
    <property type="match status" value="1"/>
</dbReference>
<evidence type="ECO:0008006" key="3">
    <source>
        <dbReference type="Google" id="ProtNLM"/>
    </source>
</evidence>